<sequence>MKNRQNISSGSAWETTIGYSRAVRVGQFISVAGTTASSENGVEGAGDAGAQTRFILQKIERALIEAGATLQNVTRTRIFLTDISQWENVGRAHGEVFGEIRPVTTMVEVSALIGEEYLVEIEADAILDA</sequence>
<evidence type="ECO:0000313" key="2">
    <source>
        <dbReference type="Proteomes" id="UP000237684"/>
    </source>
</evidence>
<gene>
    <name evidence="1" type="ORF">B1R32_104104</name>
</gene>
<dbReference type="InterPro" id="IPR035959">
    <property type="entry name" value="RutC-like_sf"/>
</dbReference>
<evidence type="ECO:0000313" key="1">
    <source>
        <dbReference type="EMBL" id="PQV64611.1"/>
    </source>
</evidence>
<proteinExistence type="predicted"/>
<dbReference type="Gene3D" id="3.30.1330.40">
    <property type="entry name" value="RutC-like"/>
    <property type="match status" value="1"/>
</dbReference>
<reference evidence="1 2" key="1">
    <citation type="journal article" date="2018" name="Syst. Appl. Microbiol.">
        <title>Abditibacterium utsteinense sp. nov., the first cultivated member of candidate phylum FBP, isolated from ice-free Antarctic soil samples.</title>
        <authorList>
            <person name="Tahon G."/>
            <person name="Tytgat B."/>
            <person name="Lebbe L."/>
            <person name="Carlier A."/>
            <person name="Willems A."/>
        </authorList>
    </citation>
    <scope>NUCLEOTIDE SEQUENCE [LARGE SCALE GENOMIC DNA]</scope>
    <source>
        <strain evidence="1 2">LMG 29911</strain>
    </source>
</reference>
<dbReference type="Proteomes" id="UP000237684">
    <property type="component" value="Unassembled WGS sequence"/>
</dbReference>
<accession>A0A2S8SUZ3</accession>
<comment type="caution">
    <text evidence="1">The sequence shown here is derived from an EMBL/GenBank/DDBJ whole genome shotgun (WGS) entry which is preliminary data.</text>
</comment>
<dbReference type="Pfam" id="PF01042">
    <property type="entry name" value="Ribonuc_L-PSP"/>
    <property type="match status" value="1"/>
</dbReference>
<dbReference type="RefSeq" id="WP_105482991.1">
    <property type="nucleotide sequence ID" value="NZ_NIGF01000004.1"/>
</dbReference>
<dbReference type="PANTHER" id="PTHR43857:SF1">
    <property type="entry name" value="YJGH FAMILY PROTEIN"/>
    <property type="match status" value="1"/>
</dbReference>
<dbReference type="AlphaFoldDB" id="A0A2S8SUZ3"/>
<dbReference type="InParanoid" id="A0A2S8SUZ3"/>
<dbReference type="CDD" id="cd06154">
    <property type="entry name" value="YjgF_YER057c_UK114_like_6"/>
    <property type="match status" value="1"/>
</dbReference>
<name>A0A2S8SUZ3_9BACT</name>
<organism evidence="1 2">
    <name type="scientific">Abditibacterium utsteinense</name>
    <dbReference type="NCBI Taxonomy" id="1960156"/>
    <lineage>
        <taxon>Bacteria</taxon>
        <taxon>Pseudomonadati</taxon>
        <taxon>Abditibacteriota</taxon>
        <taxon>Abditibacteriia</taxon>
        <taxon>Abditibacteriales</taxon>
        <taxon>Abditibacteriaceae</taxon>
        <taxon>Abditibacterium</taxon>
    </lineage>
</organism>
<protein>
    <submittedName>
        <fullName evidence="1">RidA family protein</fullName>
    </submittedName>
</protein>
<dbReference type="InterPro" id="IPR006175">
    <property type="entry name" value="YjgF/YER057c/UK114"/>
</dbReference>
<dbReference type="SUPFAM" id="SSF55298">
    <property type="entry name" value="YjgF-like"/>
    <property type="match status" value="1"/>
</dbReference>
<dbReference type="OrthoDB" id="9808943at2"/>
<dbReference type="PANTHER" id="PTHR43857">
    <property type="entry name" value="BLR7761 PROTEIN"/>
    <property type="match status" value="1"/>
</dbReference>
<dbReference type="EMBL" id="NIGF01000004">
    <property type="protein sequence ID" value="PQV64611.1"/>
    <property type="molecule type" value="Genomic_DNA"/>
</dbReference>
<keyword evidence="2" id="KW-1185">Reference proteome</keyword>